<evidence type="ECO:0000256" key="2">
    <source>
        <dbReference type="ARBA" id="ARBA00022617"/>
    </source>
</evidence>
<dbReference type="PANTHER" id="PTHR24286:SF384">
    <property type="entry name" value="P450, PUTATIVE (EUROFUNG)-RELATED"/>
    <property type="match status" value="1"/>
</dbReference>
<evidence type="ECO:0000313" key="11">
    <source>
        <dbReference type="Proteomes" id="UP001374579"/>
    </source>
</evidence>
<feature type="transmembrane region" description="Helical" evidence="9">
    <location>
        <begin position="46"/>
        <end position="68"/>
    </location>
</feature>
<dbReference type="GO" id="GO:0016125">
    <property type="term" value="P:sterol metabolic process"/>
    <property type="evidence" value="ECO:0007669"/>
    <property type="project" value="TreeGrafter"/>
</dbReference>
<comment type="caution">
    <text evidence="10">The sequence shown here is derived from an EMBL/GenBank/DDBJ whole genome shotgun (WGS) entry which is preliminary data.</text>
</comment>
<evidence type="ECO:0000256" key="6">
    <source>
        <dbReference type="ARBA" id="ARBA00023033"/>
    </source>
</evidence>
<evidence type="ECO:0000313" key="10">
    <source>
        <dbReference type="EMBL" id="KAK7109491.1"/>
    </source>
</evidence>
<dbReference type="GO" id="GO:0034653">
    <property type="term" value="P:retinoic acid catabolic process"/>
    <property type="evidence" value="ECO:0007669"/>
    <property type="project" value="UniProtKB-ARBA"/>
</dbReference>
<dbReference type="PRINTS" id="PR00465">
    <property type="entry name" value="EP450IV"/>
</dbReference>
<evidence type="ECO:0000256" key="5">
    <source>
        <dbReference type="ARBA" id="ARBA00023004"/>
    </source>
</evidence>
<gene>
    <name evidence="10" type="ORF">V1264_013524</name>
</gene>
<keyword evidence="4 8" id="KW-0560">Oxidoreductase</keyword>
<dbReference type="Gene3D" id="1.10.630.10">
    <property type="entry name" value="Cytochrome P450"/>
    <property type="match status" value="1"/>
</dbReference>
<protein>
    <recommendedName>
        <fullName evidence="12">Cytochrome P450</fullName>
    </recommendedName>
</protein>
<dbReference type="InterPro" id="IPR002403">
    <property type="entry name" value="Cyt_P450_E_grp-IV"/>
</dbReference>
<feature type="transmembrane region" description="Helical" evidence="9">
    <location>
        <begin position="88"/>
        <end position="105"/>
    </location>
</feature>
<dbReference type="GO" id="GO:0020037">
    <property type="term" value="F:heme binding"/>
    <property type="evidence" value="ECO:0007669"/>
    <property type="project" value="InterPro"/>
</dbReference>
<dbReference type="InterPro" id="IPR001128">
    <property type="entry name" value="Cyt_P450"/>
</dbReference>
<evidence type="ECO:0000256" key="1">
    <source>
        <dbReference type="ARBA" id="ARBA00010617"/>
    </source>
</evidence>
<dbReference type="GO" id="GO:0005506">
    <property type="term" value="F:iron ion binding"/>
    <property type="evidence" value="ECO:0007669"/>
    <property type="project" value="InterPro"/>
</dbReference>
<keyword evidence="9" id="KW-0472">Membrane</keyword>
<reference evidence="10 11" key="1">
    <citation type="submission" date="2024-02" db="EMBL/GenBank/DDBJ databases">
        <title>Chromosome-scale genome assembly of the rough periwinkle Littorina saxatilis.</title>
        <authorList>
            <person name="De Jode A."/>
            <person name="Faria R."/>
            <person name="Formenti G."/>
            <person name="Sims Y."/>
            <person name="Smith T.P."/>
            <person name="Tracey A."/>
            <person name="Wood J.M.D."/>
            <person name="Zagrodzka Z.B."/>
            <person name="Johannesson K."/>
            <person name="Butlin R.K."/>
            <person name="Leder E.H."/>
        </authorList>
    </citation>
    <scope>NUCLEOTIDE SEQUENCE [LARGE SCALE GENOMIC DNA]</scope>
    <source>
        <strain evidence="10">Snail1</strain>
        <tissue evidence="10">Muscle</tissue>
    </source>
</reference>
<evidence type="ECO:0000256" key="4">
    <source>
        <dbReference type="ARBA" id="ARBA00023002"/>
    </source>
</evidence>
<keyword evidence="5 7" id="KW-0408">Iron</keyword>
<name>A0AAN9BQS7_9CAEN</name>
<dbReference type="SUPFAM" id="SSF48264">
    <property type="entry name" value="Cytochrome P450"/>
    <property type="match status" value="1"/>
</dbReference>
<dbReference type="InterPro" id="IPR036396">
    <property type="entry name" value="Cyt_P450_sf"/>
</dbReference>
<keyword evidence="11" id="KW-1185">Reference proteome</keyword>
<feature type="binding site" description="axial binding residue" evidence="7">
    <location>
        <position position="479"/>
    </location>
    <ligand>
        <name>heme</name>
        <dbReference type="ChEBI" id="CHEBI:30413"/>
    </ligand>
    <ligandPart>
        <name>Fe</name>
        <dbReference type="ChEBI" id="CHEBI:18248"/>
    </ligandPart>
</feature>
<keyword evidence="3 7" id="KW-0479">Metal-binding</keyword>
<organism evidence="10 11">
    <name type="scientific">Littorina saxatilis</name>
    <dbReference type="NCBI Taxonomy" id="31220"/>
    <lineage>
        <taxon>Eukaryota</taxon>
        <taxon>Metazoa</taxon>
        <taxon>Spiralia</taxon>
        <taxon>Lophotrochozoa</taxon>
        <taxon>Mollusca</taxon>
        <taxon>Gastropoda</taxon>
        <taxon>Caenogastropoda</taxon>
        <taxon>Littorinimorpha</taxon>
        <taxon>Littorinoidea</taxon>
        <taxon>Littorinidae</taxon>
        <taxon>Littorina</taxon>
    </lineage>
</organism>
<feature type="transmembrane region" description="Helical" evidence="9">
    <location>
        <begin position="328"/>
        <end position="351"/>
    </location>
</feature>
<evidence type="ECO:0000256" key="3">
    <source>
        <dbReference type="ARBA" id="ARBA00022723"/>
    </source>
</evidence>
<dbReference type="Proteomes" id="UP001374579">
    <property type="component" value="Unassembled WGS sequence"/>
</dbReference>
<dbReference type="AlphaFoldDB" id="A0AAN9BQS7"/>
<dbReference type="PRINTS" id="PR00385">
    <property type="entry name" value="P450"/>
</dbReference>
<dbReference type="EMBL" id="JBAMIC010000003">
    <property type="protein sequence ID" value="KAK7109491.1"/>
    <property type="molecule type" value="Genomic_DNA"/>
</dbReference>
<keyword evidence="9" id="KW-1133">Transmembrane helix</keyword>
<comment type="cofactor">
    <cofactor evidence="7">
        <name>heme</name>
        <dbReference type="ChEBI" id="CHEBI:30413"/>
    </cofactor>
</comment>
<dbReference type="GO" id="GO:0016705">
    <property type="term" value="F:oxidoreductase activity, acting on paired donors, with incorporation or reduction of molecular oxygen"/>
    <property type="evidence" value="ECO:0007669"/>
    <property type="project" value="InterPro"/>
</dbReference>
<keyword evidence="9" id="KW-0812">Transmembrane</keyword>
<keyword evidence="2 7" id="KW-0349">Heme</keyword>
<dbReference type="PANTHER" id="PTHR24286">
    <property type="entry name" value="CYTOCHROME P450 26"/>
    <property type="match status" value="1"/>
</dbReference>
<evidence type="ECO:0000256" key="8">
    <source>
        <dbReference type="RuleBase" id="RU000461"/>
    </source>
</evidence>
<evidence type="ECO:0000256" key="7">
    <source>
        <dbReference type="PIRSR" id="PIRSR602403-1"/>
    </source>
</evidence>
<dbReference type="Pfam" id="PF00067">
    <property type="entry name" value="p450"/>
    <property type="match status" value="1"/>
</dbReference>
<keyword evidence="6 8" id="KW-0503">Monooxygenase</keyword>
<comment type="similarity">
    <text evidence="1 8">Belongs to the cytochrome P450 family.</text>
</comment>
<accession>A0AAN9BQS7</accession>
<dbReference type="PROSITE" id="PS00086">
    <property type="entry name" value="CYTOCHROME_P450"/>
    <property type="match status" value="1"/>
</dbReference>
<sequence>MCDINNTDPTSVFLATMVKEQEDYDSYGLADNSDVATSVLVTYLKALLLSSALPGVLTLLSWLLWLMYYATFRSNASQLPLPPGSMGLPLIGETITLFLLGATFYKKRRKLYGDVFKTHLMGRPIVRVAGASNVRKVLMGENTLVTSFWPASVRLMLGTNTISMSTGNKHKFLRKGVSKAFNHDALSSYVSVMQQMTRDAIQRWCDTAYVRGYRECQTLTFSIACRTLLGLGQSSTAGHSNLGAARAEVDKFLDVFETWTHNLFSLPINLPGCGLSRGLRARKVLLDKVEEIIRTKEREEITTRDALSLMMRLGGDEGKLSMEELKEVCLELLFAGHATVASASTLLLYFLGRNPRVVRRIQRELEEHGLKDTNQNDDLTVHALSRLTYVDHVVKESLRLAPPVGAGFRVALKTFEMDGYQVPKDWTVVYSIRETQAFSELFTDSDRFEPERWETIGQSADDEKEDFHFLPFSRGARGCVGKEYAKLLLKIFVVETCRTCHWRLLNEDVELKMIPLPQPADGLPLHVTHLLPAQVRPRAATV</sequence>
<dbReference type="GO" id="GO:0004497">
    <property type="term" value="F:monooxygenase activity"/>
    <property type="evidence" value="ECO:0007669"/>
    <property type="project" value="UniProtKB-KW"/>
</dbReference>
<evidence type="ECO:0008006" key="12">
    <source>
        <dbReference type="Google" id="ProtNLM"/>
    </source>
</evidence>
<dbReference type="InterPro" id="IPR017972">
    <property type="entry name" value="Cyt_P450_CS"/>
</dbReference>
<evidence type="ECO:0000256" key="9">
    <source>
        <dbReference type="SAM" id="Phobius"/>
    </source>
</evidence>
<proteinExistence type="inferred from homology"/>